<organism evidence="5 6">
    <name type="scientific">Purpureocillium lavendulum</name>
    <dbReference type="NCBI Taxonomy" id="1247861"/>
    <lineage>
        <taxon>Eukaryota</taxon>
        <taxon>Fungi</taxon>
        <taxon>Dikarya</taxon>
        <taxon>Ascomycota</taxon>
        <taxon>Pezizomycotina</taxon>
        <taxon>Sordariomycetes</taxon>
        <taxon>Hypocreomycetidae</taxon>
        <taxon>Hypocreales</taxon>
        <taxon>Ophiocordycipitaceae</taxon>
        <taxon>Purpureocillium</taxon>
    </lineage>
</organism>
<sequence>MTVLRNFVKVVGLRVLAALSPGGGPLRKAYGGIYGGSGSGGGTGSGSVAGDLALVGQVVNINNVPLQDIYTFAAYSHAAYCPDNWDGLLGNPVCHADQATSSPDENNLARSGCAIYRGSETVAEITEEHDIAGNVVVNDEKRLIVVSFRGTSRAWEWMRDVQATQVQAYDLCSECWLHSGFNAAFRGVEPLVTGNVTACLRDKPGYRVVVTGHSYGGAVATITGAWLRFRHGIDADIFTYGAPRAGNSVFAELVSRTAASTAARRAAGRALVTARVTNRMDIVTVQPPMVWDYAHTTPEYWFSSGFGDALAPGQQNLRKCEGVLHVGCSAAFSFWEMLGRLAERIKDHGGYHVLSAPCPAAEDGREGRKRRIEDILPPLKEVKKWHWGPKAEGRRRGAVLLVHIVPPPLAPLLAPPSVIPRLRDGLHLYPGVPLCFLDAALERHDLFLLCRIRIELLTHGCLYPLVQLQIILRDETQGDTGLAGTGGTTDTVNVRLGVGGQIVIEHHVHLGDIETTGGHVGGDQDVAGTGPELVEGAKASRLRELAVKRDGAEAQRPQQDSDTLRLEDDEICVLADLRDEDVVLQEGRDGLVLVGADADLDGVPQTGALQALDLGAHGSREQKGAALARDELEQLVDAGAKVHVQQAIGLVHDQVLERPQGEALCLFEVVDEAARGGNDDVRLLAKGDGLGDHVEAAHDDSAPERYHGPEGFKGLSNLGRQLARRGQDEAEQRLRLVEKRLQHGQGKGGRLSAARLGEADDVAVLEGDGN</sequence>
<evidence type="ECO:0000259" key="4">
    <source>
        <dbReference type="Pfam" id="PF01764"/>
    </source>
</evidence>
<dbReference type="Gene3D" id="3.40.50.1820">
    <property type="entry name" value="alpha/beta hydrolase"/>
    <property type="match status" value="1"/>
</dbReference>
<proteinExistence type="predicted"/>
<dbReference type="Proteomes" id="UP001163105">
    <property type="component" value="Unassembled WGS sequence"/>
</dbReference>
<evidence type="ECO:0000256" key="1">
    <source>
        <dbReference type="ARBA" id="ARBA00022729"/>
    </source>
</evidence>
<dbReference type="InterPro" id="IPR029058">
    <property type="entry name" value="AB_hydrolase_fold"/>
</dbReference>
<keyword evidence="1 3" id="KW-0732">Signal</keyword>
<protein>
    <submittedName>
        <fullName evidence="5">DNA-directed RNA polymerases I, II, and III subunit RPABC4</fullName>
    </submittedName>
</protein>
<dbReference type="GO" id="GO:0016787">
    <property type="term" value="F:hydrolase activity"/>
    <property type="evidence" value="ECO:0007669"/>
    <property type="project" value="UniProtKB-KW"/>
</dbReference>
<dbReference type="EMBL" id="JAQHRD010000001">
    <property type="protein sequence ID" value="KAJ6445392.1"/>
    <property type="molecule type" value="Genomic_DNA"/>
</dbReference>
<keyword evidence="2" id="KW-0378">Hydrolase</keyword>
<feature type="signal peptide" evidence="3">
    <location>
        <begin position="1"/>
        <end position="18"/>
    </location>
</feature>
<dbReference type="Pfam" id="PF01764">
    <property type="entry name" value="Lipase_3"/>
    <property type="match status" value="1"/>
</dbReference>
<dbReference type="AlphaFoldDB" id="A0AB34G182"/>
<dbReference type="InterPro" id="IPR002921">
    <property type="entry name" value="Fungal_lipase-type"/>
</dbReference>
<gene>
    <name evidence="5" type="ORF">O9K51_00151</name>
</gene>
<accession>A0AB34G182</accession>
<dbReference type="SUPFAM" id="SSF53474">
    <property type="entry name" value="alpha/beta-Hydrolases"/>
    <property type="match status" value="1"/>
</dbReference>
<comment type="caution">
    <text evidence="5">The sequence shown here is derived from an EMBL/GenBank/DDBJ whole genome shotgun (WGS) entry which is preliminary data.</text>
</comment>
<dbReference type="InterPro" id="IPR051299">
    <property type="entry name" value="AB_hydrolase_lip/est"/>
</dbReference>
<evidence type="ECO:0000256" key="3">
    <source>
        <dbReference type="SAM" id="SignalP"/>
    </source>
</evidence>
<feature type="chain" id="PRO_5044308697" evidence="3">
    <location>
        <begin position="19"/>
        <end position="770"/>
    </location>
</feature>
<name>A0AB34G182_9HYPO</name>
<dbReference type="CDD" id="cd00519">
    <property type="entry name" value="Lipase_3"/>
    <property type="match status" value="1"/>
</dbReference>
<dbReference type="GO" id="GO:0000428">
    <property type="term" value="C:DNA-directed RNA polymerase complex"/>
    <property type="evidence" value="ECO:0007669"/>
    <property type="project" value="UniProtKB-KW"/>
</dbReference>
<dbReference type="PANTHER" id="PTHR46640:SF1">
    <property type="entry name" value="FUNGAL LIPASE-LIKE DOMAIN-CONTAINING PROTEIN-RELATED"/>
    <property type="match status" value="1"/>
</dbReference>
<reference evidence="5" key="1">
    <citation type="submission" date="2023-01" db="EMBL/GenBank/DDBJ databases">
        <title>The growth and conidiation of Purpureocillium lavendulum are regulated by nitrogen source and histone H3K14 acetylation.</title>
        <authorList>
            <person name="Tang P."/>
            <person name="Han J."/>
            <person name="Zhang C."/>
            <person name="Tang P."/>
            <person name="Qi F."/>
            <person name="Zhang K."/>
            <person name="Liang L."/>
        </authorList>
    </citation>
    <scope>NUCLEOTIDE SEQUENCE</scope>
    <source>
        <strain evidence="5">YMF1.00683</strain>
    </source>
</reference>
<evidence type="ECO:0000313" key="6">
    <source>
        <dbReference type="Proteomes" id="UP001163105"/>
    </source>
</evidence>
<keyword evidence="6" id="KW-1185">Reference proteome</keyword>
<keyword evidence="5" id="KW-0804">Transcription</keyword>
<keyword evidence="5" id="KW-0240">DNA-directed RNA polymerase</keyword>
<evidence type="ECO:0000256" key="2">
    <source>
        <dbReference type="ARBA" id="ARBA00022801"/>
    </source>
</evidence>
<evidence type="ECO:0000313" key="5">
    <source>
        <dbReference type="EMBL" id="KAJ6445392.1"/>
    </source>
</evidence>
<dbReference type="AntiFam" id="ANF00149">
    <property type="entry name" value="Shadow ORF (opposite cshA)"/>
</dbReference>
<feature type="domain" description="Fungal lipase-type" evidence="4">
    <location>
        <begin position="145"/>
        <end position="289"/>
    </location>
</feature>
<dbReference type="PANTHER" id="PTHR46640">
    <property type="entry name" value="TRIACYLGLYCEROL LIPASE, PUTATIVE (AFU_ORTHOLOGUE AFUA_6G06510)-RELATED"/>
    <property type="match status" value="1"/>
</dbReference>
<dbReference type="GO" id="GO:0006629">
    <property type="term" value="P:lipid metabolic process"/>
    <property type="evidence" value="ECO:0007669"/>
    <property type="project" value="InterPro"/>
</dbReference>